<protein>
    <submittedName>
        <fullName evidence="3">PEP-CTERM sorting domain-containing protein</fullName>
    </submittedName>
</protein>
<proteinExistence type="predicted"/>
<sequence length="249" mass="25577">MKSLLRLFLMVTLLVNATFARASLLSTINYFSCAPNCAPLTVVNTISQNGSALSFSNSYGGAFSQAAYGTLKASVDSSFTASPNTFSSGSSLAQFSDWIMLGGLTGPQMVTFVLHTDGALGGTGESTNGTAASMSITLDVNGQQVAIVADYFGGLLASAPQGGLSGTFALDYGTQISLGALLQVSGSLGGFAHFGNTVSLEIFAPQGTSLISGSGTEYRLATIPEPGTCALLLLGLFSLLAARNRYRRC</sequence>
<dbReference type="RefSeq" id="WP_155454271.1">
    <property type="nucleotide sequence ID" value="NZ_WNKX01000007.1"/>
</dbReference>
<keyword evidence="1" id="KW-0732">Signal</keyword>
<gene>
    <name evidence="3" type="ORF">GM658_12000</name>
</gene>
<evidence type="ECO:0000259" key="2">
    <source>
        <dbReference type="Pfam" id="PF07589"/>
    </source>
</evidence>
<comment type="caution">
    <text evidence="3">The sequence shown here is derived from an EMBL/GenBank/DDBJ whole genome shotgun (WGS) entry which is preliminary data.</text>
</comment>
<feature type="signal peptide" evidence="1">
    <location>
        <begin position="1"/>
        <end position="22"/>
    </location>
</feature>
<name>A0A6L6QHE5_9BURK</name>
<feature type="domain" description="Ice-binding protein C-terminal" evidence="2">
    <location>
        <begin position="222"/>
        <end position="245"/>
    </location>
</feature>
<dbReference type="AlphaFoldDB" id="A0A6L6QHE5"/>
<reference evidence="3 4" key="1">
    <citation type="submission" date="2019-11" db="EMBL/GenBank/DDBJ databases">
        <title>Type strains purchased from KCTC, JCM and DSMZ.</title>
        <authorList>
            <person name="Lu H."/>
        </authorList>
    </citation>
    <scope>NUCLEOTIDE SEQUENCE [LARGE SCALE GENOMIC DNA]</scope>
    <source>
        <strain evidence="3 4">JCM 31587</strain>
    </source>
</reference>
<evidence type="ECO:0000313" key="3">
    <source>
        <dbReference type="EMBL" id="MTW11317.1"/>
    </source>
</evidence>
<dbReference type="NCBIfam" id="TIGR02595">
    <property type="entry name" value="PEP_CTERM"/>
    <property type="match status" value="1"/>
</dbReference>
<dbReference type="EMBL" id="WNKX01000007">
    <property type="protein sequence ID" value="MTW11317.1"/>
    <property type="molecule type" value="Genomic_DNA"/>
</dbReference>
<keyword evidence="4" id="KW-1185">Reference proteome</keyword>
<dbReference type="Pfam" id="PF07589">
    <property type="entry name" value="PEP-CTERM"/>
    <property type="match status" value="1"/>
</dbReference>
<feature type="chain" id="PRO_5026651732" evidence="1">
    <location>
        <begin position="23"/>
        <end position="249"/>
    </location>
</feature>
<evidence type="ECO:0000313" key="4">
    <source>
        <dbReference type="Proteomes" id="UP000472320"/>
    </source>
</evidence>
<dbReference type="Proteomes" id="UP000472320">
    <property type="component" value="Unassembled WGS sequence"/>
</dbReference>
<evidence type="ECO:0000256" key="1">
    <source>
        <dbReference type="SAM" id="SignalP"/>
    </source>
</evidence>
<accession>A0A6L6QHE5</accession>
<dbReference type="InterPro" id="IPR013424">
    <property type="entry name" value="Ice-binding_C"/>
</dbReference>
<organism evidence="3 4">
    <name type="scientific">Massilia eburnea</name>
    <dbReference type="NCBI Taxonomy" id="1776165"/>
    <lineage>
        <taxon>Bacteria</taxon>
        <taxon>Pseudomonadati</taxon>
        <taxon>Pseudomonadota</taxon>
        <taxon>Betaproteobacteria</taxon>
        <taxon>Burkholderiales</taxon>
        <taxon>Oxalobacteraceae</taxon>
        <taxon>Telluria group</taxon>
        <taxon>Massilia</taxon>
    </lineage>
</organism>
<dbReference type="OrthoDB" id="8774967at2"/>